<dbReference type="InParanoid" id="E3KCE4"/>
<evidence type="ECO:0000313" key="2">
    <source>
        <dbReference type="EMBL" id="EFP81892.2"/>
    </source>
</evidence>
<feature type="compositionally biased region" description="Basic and acidic residues" evidence="1">
    <location>
        <begin position="89"/>
        <end position="102"/>
    </location>
</feature>
<accession>E3KCE4</accession>
<dbReference type="Proteomes" id="UP000008783">
    <property type="component" value="Unassembled WGS sequence"/>
</dbReference>
<dbReference type="HOGENOM" id="CLU_2027882_0_0_1"/>
<feature type="region of interest" description="Disordered" evidence="1">
    <location>
        <begin position="73"/>
        <end position="122"/>
    </location>
</feature>
<protein>
    <submittedName>
        <fullName evidence="2">Uncharacterized protein</fullName>
    </submittedName>
</protein>
<feature type="compositionally biased region" description="Polar residues" evidence="1">
    <location>
        <begin position="103"/>
        <end position="114"/>
    </location>
</feature>
<gene>
    <name evidence="2" type="ORF">PGTG_08141</name>
</gene>
<dbReference type="GeneID" id="10533929"/>
<reference evidence="3" key="2">
    <citation type="journal article" date="2011" name="Proc. Natl. Acad. Sci. U.S.A.">
        <title>Obligate biotrophy features unraveled by the genomic analysis of rust fungi.</title>
        <authorList>
            <person name="Duplessis S."/>
            <person name="Cuomo C.A."/>
            <person name="Lin Y.-C."/>
            <person name="Aerts A."/>
            <person name="Tisserant E."/>
            <person name="Veneault-Fourrey C."/>
            <person name="Joly D.L."/>
            <person name="Hacquard S."/>
            <person name="Amselem J."/>
            <person name="Cantarel B.L."/>
            <person name="Chiu R."/>
            <person name="Coutinho P.M."/>
            <person name="Feau N."/>
            <person name="Field M."/>
            <person name="Frey P."/>
            <person name="Gelhaye E."/>
            <person name="Goldberg J."/>
            <person name="Grabherr M.G."/>
            <person name="Kodira C.D."/>
            <person name="Kohler A."/>
            <person name="Kuees U."/>
            <person name="Lindquist E.A."/>
            <person name="Lucas S.M."/>
            <person name="Mago R."/>
            <person name="Mauceli E."/>
            <person name="Morin E."/>
            <person name="Murat C."/>
            <person name="Pangilinan J.L."/>
            <person name="Park R."/>
            <person name="Pearson M."/>
            <person name="Quesneville H."/>
            <person name="Rouhier N."/>
            <person name="Sakthikumar S."/>
            <person name="Salamov A.A."/>
            <person name="Schmutz J."/>
            <person name="Selles B."/>
            <person name="Shapiro H."/>
            <person name="Tanguay P."/>
            <person name="Tuskan G.A."/>
            <person name="Henrissat B."/>
            <person name="Van de Peer Y."/>
            <person name="Rouze P."/>
            <person name="Ellis J.G."/>
            <person name="Dodds P.N."/>
            <person name="Schein J.E."/>
            <person name="Zhong S."/>
            <person name="Hamelin R.C."/>
            <person name="Grigoriev I.V."/>
            <person name="Szabo L.J."/>
            <person name="Martin F."/>
        </authorList>
    </citation>
    <scope>NUCLEOTIDE SEQUENCE [LARGE SCALE GENOMIC DNA]</scope>
    <source>
        <strain evidence="3">CRL 75-36-700-3 / race SCCL</strain>
    </source>
</reference>
<proteinExistence type="predicted"/>
<dbReference type="KEGG" id="pgr:PGTG_08141"/>
<keyword evidence="3" id="KW-1185">Reference proteome</keyword>
<dbReference type="VEuPathDB" id="FungiDB:PGTG_08141"/>
<organism evidence="2 3">
    <name type="scientific">Puccinia graminis f. sp. tritici (strain CRL 75-36-700-3 / race SCCL)</name>
    <name type="common">Black stem rust fungus</name>
    <dbReference type="NCBI Taxonomy" id="418459"/>
    <lineage>
        <taxon>Eukaryota</taxon>
        <taxon>Fungi</taxon>
        <taxon>Dikarya</taxon>
        <taxon>Basidiomycota</taxon>
        <taxon>Pucciniomycotina</taxon>
        <taxon>Pucciniomycetes</taxon>
        <taxon>Pucciniales</taxon>
        <taxon>Pucciniaceae</taxon>
        <taxon>Puccinia</taxon>
    </lineage>
</organism>
<sequence length="122" mass="13288">MKQHRQGRASKSVLEIDCACESYVDWPIPVTVASKVSLGQLRISLVAGEARLRSALRFVSPFPNQGHALSISMTQQSSSLDNQNSIILHNDHPPTQETHDTVSESPSGHSQSVEEMQGKLPG</sequence>
<evidence type="ECO:0000256" key="1">
    <source>
        <dbReference type="SAM" id="MobiDB-lite"/>
    </source>
</evidence>
<dbReference type="EMBL" id="DS178280">
    <property type="protein sequence ID" value="EFP81892.2"/>
    <property type="molecule type" value="Genomic_DNA"/>
</dbReference>
<feature type="compositionally biased region" description="Polar residues" evidence="1">
    <location>
        <begin position="73"/>
        <end position="87"/>
    </location>
</feature>
<name>E3KCE4_PUCGT</name>
<reference key="1">
    <citation type="submission" date="2007-01" db="EMBL/GenBank/DDBJ databases">
        <title>The Genome Sequence of Puccinia graminis f. sp. tritici Strain CRL 75-36-700-3.</title>
        <authorList>
            <consortium name="The Broad Institute Genome Sequencing Platform"/>
            <person name="Birren B."/>
            <person name="Lander E."/>
            <person name="Galagan J."/>
            <person name="Nusbaum C."/>
            <person name="Devon K."/>
            <person name="Cuomo C."/>
            <person name="Jaffe D."/>
            <person name="Butler J."/>
            <person name="Alvarez P."/>
            <person name="Gnerre S."/>
            <person name="Grabherr M."/>
            <person name="Mauceli E."/>
            <person name="Brockman W."/>
            <person name="Young S."/>
            <person name="LaButti K."/>
            <person name="Sykes S."/>
            <person name="DeCaprio D."/>
            <person name="Crawford M."/>
            <person name="Koehrsen M."/>
            <person name="Engels R."/>
            <person name="Montgomery P."/>
            <person name="Pearson M."/>
            <person name="Howarth C."/>
            <person name="Larson L."/>
            <person name="White J."/>
            <person name="Zeng Q."/>
            <person name="Kodira C."/>
            <person name="Yandava C."/>
            <person name="Alvarado L."/>
            <person name="O'Leary S."/>
            <person name="Szabo L."/>
            <person name="Dean R."/>
            <person name="Schein J."/>
        </authorList>
    </citation>
    <scope>NUCLEOTIDE SEQUENCE</scope>
    <source>
        <strain>CRL 75-36-700-3</strain>
    </source>
</reference>
<evidence type="ECO:0000313" key="3">
    <source>
        <dbReference type="Proteomes" id="UP000008783"/>
    </source>
</evidence>
<dbReference type="RefSeq" id="XP_003326311.2">
    <property type="nucleotide sequence ID" value="XM_003326263.2"/>
</dbReference>
<dbReference type="AlphaFoldDB" id="E3KCE4"/>
<dbReference type="OrthoDB" id="10383737at2759"/>